<dbReference type="Ensembl" id="ENSRROT00000031210.1">
    <property type="protein sequence ID" value="ENSRROP00000007604.1"/>
    <property type="gene ID" value="ENSRROG00000027776.1"/>
</dbReference>
<dbReference type="GeneTree" id="ENSGT00910000147059"/>
<proteinExistence type="predicted"/>
<evidence type="ECO:0000313" key="2">
    <source>
        <dbReference type="Proteomes" id="UP000233200"/>
    </source>
</evidence>
<sequence>MVPLFTKESDPNYISSADISFALFSLLWRENTVSPSSFSSHLLFSIQNKRHRKQTTASLASSQCYYYRHIHIHSLSKVIKNPVRSTWNTALLLGLAPLSLKITFLVMEELDASFNL</sequence>
<keyword evidence="2" id="KW-1185">Reference proteome</keyword>
<name>A0A2K6NTJ9_RHIRO</name>
<reference evidence="1" key="2">
    <citation type="submission" date="2025-09" db="UniProtKB">
        <authorList>
            <consortium name="Ensembl"/>
        </authorList>
    </citation>
    <scope>IDENTIFICATION</scope>
</reference>
<dbReference type="Proteomes" id="UP000233200">
    <property type="component" value="Unplaced"/>
</dbReference>
<organism evidence="1 2">
    <name type="scientific">Rhinopithecus roxellana</name>
    <name type="common">Golden snub-nosed monkey</name>
    <name type="synonym">Pygathrix roxellana</name>
    <dbReference type="NCBI Taxonomy" id="61622"/>
    <lineage>
        <taxon>Eukaryota</taxon>
        <taxon>Metazoa</taxon>
        <taxon>Chordata</taxon>
        <taxon>Craniata</taxon>
        <taxon>Vertebrata</taxon>
        <taxon>Euteleostomi</taxon>
        <taxon>Mammalia</taxon>
        <taxon>Eutheria</taxon>
        <taxon>Euarchontoglires</taxon>
        <taxon>Primates</taxon>
        <taxon>Haplorrhini</taxon>
        <taxon>Catarrhini</taxon>
        <taxon>Cercopithecidae</taxon>
        <taxon>Colobinae</taxon>
        <taxon>Rhinopithecus</taxon>
    </lineage>
</organism>
<evidence type="ECO:0000313" key="1">
    <source>
        <dbReference type="Ensembl" id="ENSRROP00000007604.1"/>
    </source>
</evidence>
<accession>A0A2K6NTJ9</accession>
<dbReference type="AlphaFoldDB" id="A0A2K6NTJ9"/>
<protein>
    <submittedName>
        <fullName evidence="1">Uncharacterized protein</fullName>
    </submittedName>
</protein>
<reference evidence="1" key="1">
    <citation type="submission" date="2025-08" db="UniProtKB">
        <authorList>
            <consortium name="Ensembl"/>
        </authorList>
    </citation>
    <scope>IDENTIFICATION</scope>
</reference>